<dbReference type="EMBL" id="VKGK01000035">
    <property type="protein sequence ID" value="TRY12328.1"/>
    <property type="molecule type" value="Genomic_DNA"/>
</dbReference>
<dbReference type="Pfam" id="PF00561">
    <property type="entry name" value="Abhydrolase_1"/>
    <property type="match status" value="1"/>
</dbReference>
<evidence type="ECO:0000256" key="3">
    <source>
        <dbReference type="HAMAP-Rule" id="MF_01660"/>
    </source>
</evidence>
<dbReference type="HAMAP" id="MF_01660">
    <property type="entry name" value="MenH"/>
    <property type="match status" value="1"/>
</dbReference>
<comment type="pathway">
    <text evidence="3">Quinol/quinone metabolism; 1,4-dihydroxy-2-naphthoate biosynthesis; 1,4-dihydroxy-2-naphthoate from chorismate: step 3/7.</text>
</comment>
<reference evidence="6" key="1">
    <citation type="submission" date="2019-07" db="EMBL/GenBank/DDBJ databases">
        <title>Shewanella sp. YLB-08 draft genomic sequence.</title>
        <authorList>
            <person name="Yu L."/>
        </authorList>
    </citation>
    <scope>NUCLEOTIDE SEQUENCE [LARGE SCALE GENOMIC DNA]</scope>
    <source>
        <strain evidence="6">JCM 20706</strain>
    </source>
</reference>
<evidence type="ECO:0000313" key="5">
    <source>
        <dbReference type="EMBL" id="TRY12328.1"/>
    </source>
</evidence>
<dbReference type="InterPro" id="IPR000073">
    <property type="entry name" value="AB_hydrolase_1"/>
</dbReference>
<keyword evidence="6" id="KW-1185">Reference proteome</keyword>
<dbReference type="RefSeq" id="WP_144042150.1">
    <property type="nucleotide sequence ID" value="NZ_BMPL01000035.1"/>
</dbReference>
<keyword evidence="1 3" id="KW-0474">Menaquinone biosynthesis</keyword>
<dbReference type="NCBIfam" id="TIGR03695">
    <property type="entry name" value="menH_SHCHC"/>
    <property type="match status" value="1"/>
</dbReference>
<evidence type="ECO:0000259" key="4">
    <source>
        <dbReference type="Pfam" id="PF00561"/>
    </source>
</evidence>
<dbReference type="InterPro" id="IPR022485">
    <property type="entry name" value="SHCHC_synthase_MenH"/>
</dbReference>
<dbReference type="OrthoDB" id="9808398at2"/>
<protein>
    <recommendedName>
        <fullName evidence="3">Putative 2-succinyl-6-hydroxy-2,4-cyclohexadiene-1-carboxylate synthase</fullName>
        <shortName evidence="3">SHCHC synthase</shortName>
        <ecNumber evidence="3">4.2.99.20</ecNumber>
    </recommendedName>
</protein>
<dbReference type="Proteomes" id="UP000318126">
    <property type="component" value="Unassembled WGS sequence"/>
</dbReference>
<dbReference type="InterPro" id="IPR029058">
    <property type="entry name" value="AB_hydrolase_fold"/>
</dbReference>
<name>A0A553JIV4_SHEHA</name>
<comment type="subunit">
    <text evidence="3">Monomer.</text>
</comment>
<comment type="caution">
    <text evidence="5">The sequence shown here is derived from an EMBL/GenBank/DDBJ whole genome shotgun (WGS) entry which is preliminary data.</text>
</comment>
<dbReference type="SUPFAM" id="SSF53474">
    <property type="entry name" value="alpha/beta-Hydrolases"/>
    <property type="match status" value="1"/>
</dbReference>
<comment type="function">
    <text evidence="3">Catalyzes a proton abstraction reaction that results in 2,5-elimination of pyruvate from 2-succinyl-5-enolpyruvyl-6-hydroxy-3-cyclohexene-1-carboxylate (SEPHCHC) and the formation of 2-succinyl-6-hydroxy-2,4-cyclohexadiene-1-carboxylate (SHCHC).</text>
</comment>
<dbReference type="UniPathway" id="UPA01057">
    <property type="reaction ID" value="UER00900"/>
</dbReference>
<accession>A0A553JIV4</accession>
<feature type="domain" description="AB hydrolase-1" evidence="4">
    <location>
        <begin position="13"/>
        <end position="132"/>
    </location>
</feature>
<proteinExistence type="inferred from homology"/>
<comment type="pathway">
    <text evidence="3">Quinol/quinone metabolism; menaquinone biosynthesis.</text>
</comment>
<evidence type="ECO:0000256" key="1">
    <source>
        <dbReference type="ARBA" id="ARBA00022428"/>
    </source>
</evidence>
<organism evidence="5 6">
    <name type="scientific">Shewanella hanedai</name>
    <name type="common">Alteromonas hanedai</name>
    <dbReference type="NCBI Taxonomy" id="25"/>
    <lineage>
        <taxon>Bacteria</taxon>
        <taxon>Pseudomonadati</taxon>
        <taxon>Pseudomonadota</taxon>
        <taxon>Gammaproteobacteria</taxon>
        <taxon>Alteromonadales</taxon>
        <taxon>Shewanellaceae</taxon>
        <taxon>Shewanella</taxon>
    </lineage>
</organism>
<dbReference type="GO" id="GO:0070205">
    <property type="term" value="F:2-succinyl-6-hydroxy-2,4-cyclohexadiene-1-carboxylate synthase activity"/>
    <property type="evidence" value="ECO:0007669"/>
    <property type="project" value="UniProtKB-UniRule"/>
</dbReference>
<evidence type="ECO:0000256" key="2">
    <source>
        <dbReference type="ARBA" id="ARBA00023239"/>
    </source>
</evidence>
<gene>
    <name evidence="3 5" type="primary">menH</name>
    <name evidence="5" type="ORF">FN961_21105</name>
</gene>
<dbReference type="PANTHER" id="PTHR42916:SF1">
    <property type="entry name" value="PROTEIN PHYLLO, CHLOROPLASTIC"/>
    <property type="match status" value="1"/>
</dbReference>
<dbReference type="GO" id="GO:0009234">
    <property type="term" value="P:menaquinone biosynthetic process"/>
    <property type="evidence" value="ECO:0007669"/>
    <property type="project" value="UniProtKB-UniRule"/>
</dbReference>
<dbReference type="PANTHER" id="PTHR42916">
    <property type="entry name" value="2-SUCCINYL-5-ENOLPYRUVYL-6-HYDROXY-3-CYCLOHEXENE-1-CARBOXYLATE SYNTHASE"/>
    <property type="match status" value="1"/>
</dbReference>
<comment type="similarity">
    <text evidence="3">Belongs to the AB hydrolase superfamily. MenH family.</text>
</comment>
<dbReference type="UniPathway" id="UPA00079"/>
<dbReference type="Gene3D" id="3.40.50.1820">
    <property type="entry name" value="alpha/beta hydrolase"/>
    <property type="match status" value="1"/>
</dbReference>
<dbReference type="EC" id="4.2.99.20" evidence="3"/>
<sequence length="260" mass="28948">MLALSCYGDKAKPALVMLHGFLGNQADWQSIVVHLTEHFYCVCVDLPGHGQSPTLTLATPGFDQIAGHIQTAIDALAIEKYHLLGYSLGGRIALHLARDHADKLLSLCVESCHPGLDSAEEKLLRGKSDLDWSHKLTSLPIDEFLSLWYQQGVFAELSFEDRQQLINKRSHNSKAGLLSIYLASSLAQQTNLWDLPNLIKITCHYIVGRHDSKFLALATRWQQVAPINVHAVEHAGHNVHLAAPIDYSRKLIQLLIEDKL</sequence>
<evidence type="ECO:0000313" key="6">
    <source>
        <dbReference type="Proteomes" id="UP000318126"/>
    </source>
</evidence>
<dbReference type="AlphaFoldDB" id="A0A553JIV4"/>
<comment type="catalytic activity">
    <reaction evidence="3">
        <text>5-enolpyruvoyl-6-hydroxy-2-succinyl-cyclohex-3-ene-1-carboxylate = (1R,6R)-6-hydroxy-2-succinyl-cyclohexa-2,4-diene-1-carboxylate + pyruvate</text>
        <dbReference type="Rhea" id="RHEA:25597"/>
        <dbReference type="ChEBI" id="CHEBI:15361"/>
        <dbReference type="ChEBI" id="CHEBI:58689"/>
        <dbReference type="ChEBI" id="CHEBI:58818"/>
        <dbReference type="EC" id="4.2.99.20"/>
    </reaction>
</comment>
<keyword evidence="2 3" id="KW-0456">Lyase</keyword>